<dbReference type="PROSITE" id="PS51162">
    <property type="entry name" value="THYROGLOBULIN_1_2"/>
    <property type="match status" value="1"/>
</dbReference>
<dbReference type="InterPro" id="IPR036645">
    <property type="entry name" value="Elafin-like_sf"/>
</dbReference>
<evidence type="ECO:0000256" key="2">
    <source>
        <dbReference type="PROSITE-ProRule" id="PRU00500"/>
    </source>
</evidence>
<feature type="domain" description="Thyroglobulin type-1" evidence="3">
    <location>
        <begin position="91"/>
        <end position="146"/>
    </location>
</feature>
<dbReference type="SUPFAM" id="SSF57610">
    <property type="entry name" value="Thyroglobulin type-1 domain"/>
    <property type="match status" value="1"/>
</dbReference>
<comment type="caution">
    <text evidence="2">Lacks conserved residue(s) required for the propagation of feature annotation.</text>
</comment>
<proteinExistence type="predicted"/>
<evidence type="ECO:0000256" key="1">
    <source>
        <dbReference type="ARBA" id="ARBA00023157"/>
    </source>
</evidence>
<dbReference type="InterPro" id="IPR008197">
    <property type="entry name" value="WAP_dom"/>
</dbReference>
<dbReference type="InterPro" id="IPR000716">
    <property type="entry name" value="Thyroglobulin_1"/>
</dbReference>
<dbReference type="Proteomes" id="UP000887566">
    <property type="component" value="Unplaced"/>
</dbReference>
<protein>
    <submittedName>
        <fullName evidence="6">Uncharacterized protein</fullName>
    </submittedName>
</protein>
<evidence type="ECO:0000259" key="4">
    <source>
        <dbReference type="PROSITE" id="PS51390"/>
    </source>
</evidence>
<dbReference type="PROSITE" id="PS51390">
    <property type="entry name" value="WAP"/>
    <property type="match status" value="1"/>
</dbReference>
<dbReference type="Gene3D" id="4.10.800.10">
    <property type="entry name" value="Thyroglobulin type-1"/>
    <property type="match status" value="1"/>
</dbReference>
<dbReference type="Pfam" id="PF00095">
    <property type="entry name" value="WAP"/>
    <property type="match status" value="1"/>
</dbReference>
<evidence type="ECO:0000313" key="6">
    <source>
        <dbReference type="WBParaSite" id="PSAMB.scaffold17122size1193.g37163.t1"/>
    </source>
</evidence>
<dbReference type="SUPFAM" id="SSF57256">
    <property type="entry name" value="Elafin-like"/>
    <property type="match status" value="1"/>
</dbReference>
<dbReference type="Gene3D" id="4.10.75.10">
    <property type="entry name" value="Elafin-like"/>
    <property type="match status" value="1"/>
</dbReference>
<dbReference type="WBParaSite" id="PSAMB.scaffold17122size1193.g37163.t1">
    <property type="protein sequence ID" value="PSAMB.scaffold17122size1193.g37163.t1"/>
    <property type="gene ID" value="PSAMB.scaffold17122size1193.g37163"/>
</dbReference>
<dbReference type="InterPro" id="IPR036857">
    <property type="entry name" value="Thyroglobulin_1_sf"/>
</dbReference>
<feature type="domain" description="WAP" evidence="4">
    <location>
        <begin position="40"/>
        <end position="89"/>
    </location>
</feature>
<reference evidence="6" key="1">
    <citation type="submission" date="2022-11" db="UniProtKB">
        <authorList>
            <consortium name="WormBaseParasite"/>
        </authorList>
    </citation>
    <scope>IDENTIFICATION</scope>
</reference>
<keyword evidence="5" id="KW-1185">Reference proteome</keyword>
<organism evidence="5 6">
    <name type="scientific">Plectus sambesii</name>
    <dbReference type="NCBI Taxonomy" id="2011161"/>
    <lineage>
        <taxon>Eukaryota</taxon>
        <taxon>Metazoa</taxon>
        <taxon>Ecdysozoa</taxon>
        <taxon>Nematoda</taxon>
        <taxon>Chromadorea</taxon>
        <taxon>Plectida</taxon>
        <taxon>Plectina</taxon>
        <taxon>Plectoidea</taxon>
        <taxon>Plectidae</taxon>
        <taxon>Plectus</taxon>
    </lineage>
</organism>
<sequence>MVSCTGVFGGQCGEDECQLFSGESAKGICCPRRSTASFSADYKIGQCPTRAANGVSTTNCVNECTTDASCKEVNKCCKFGCSQVCVSPVNATNCIHYKSAVERLIVANSVPPTMHKPICDDRSGLYGSTQCNSEGQCWCVDTVTGI</sequence>
<dbReference type="AlphaFoldDB" id="A0A914VCJ3"/>
<keyword evidence="1" id="KW-1015">Disulfide bond</keyword>
<name>A0A914VCJ3_9BILA</name>
<dbReference type="SMART" id="SM00217">
    <property type="entry name" value="WAP"/>
    <property type="match status" value="1"/>
</dbReference>
<dbReference type="GO" id="GO:0030414">
    <property type="term" value="F:peptidase inhibitor activity"/>
    <property type="evidence" value="ECO:0007669"/>
    <property type="project" value="InterPro"/>
</dbReference>
<accession>A0A914VCJ3</accession>
<dbReference type="GO" id="GO:0005576">
    <property type="term" value="C:extracellular region"/>
    <property type="evidence" value="ECO:0007669"/>
    <property type="project" value="InterPro"/>
</dbReference>
<evidence type="ECO:0000313" key="5">
    <source>
        <dbReference type="Proteomes" id="UP000887566"/>
    </source>
</evidence>
<evidence type="ECO:0000259" key="3">
    <source>
        <dbReference type="PROSITE" id="PS51162"/>
    </source>
</evidence>